<reference evidence="1 2" key="1">
    <citation type="journal article" date="2022" name="Plant J.">
        <title>Chromosome-level genome of Camellia lanceoleosa provides a valuable resource for understanding genome evolution and self-incompatibility.</title>
        <authorList>
            <person name="Gong W."/>
            <person name="Xiao S."/>
            <person name="Wang L."/>
            <person name="Liao Z."/>
            <person name="Chang Y."/>
            <person name="Mo W."/>
            <person name="Hu G."/>
            <person name="Li W."/>
            <person name="Zhao G."/>
            <person name="Zhu H."/>
            <person name="Hu X."/>
            <person name="Ji K."/>
            <person name="Xiang X."/>
            <person name="Song Q."/>
            <person name="Yuan D."/>
            <person name="Jin S."/>
            <person name="Zhang L."/>
        </authorList>
    </citation>
    <scope>NUCLEOTIDE SEQUENCE [LARGE SCALE GENOMIC DNA]</scope>
    <source>
        <strain evidence="1">SQ_2022a</strain>
    </source>
</reference>
<keyword evidence="2" id="KW-1185">Reference proteome</keyword>
<sequence length="1130" mass="129146">MASKRTLDHSSCFPAPKKRHVSSCFASSSSSTQSRWTYDVFLSFRGDDTRKNFTDHLYEALVQAGIRTFRDDDELPRGREISSELLKSIEGSRISIVVFSRNYASSRWCLDELVKIIECKKTLGQLLLPIFYDVDPSDVRHQTGYFGEAFGRHQKRFADEMEKVEVRRDALSEAANLSGWDLQNVANGHEAKFIRKIVKEVLCELKHTSLNVAVHPVGIDSSVMHIKSLLSIGLDDVRMIGIYGLGGIGKTTIAKAVYNHIFLQFEGSCFLANVREFAGQFSGLVQLQEKLLFELLGIKNLKIGSVDRGMNLIKERLYSKRVLIVLDDLDQLSQLNSLAGNRDWFGPGSRIIITTRDEYLLKGLKVYERYMAKKLYHKESLQLFSWHAFGKTNPLENYADLANGIVSYASGLPLALEVLGSYLFGRNMVEWKSTFDKLQQIPYEKIQEKLRISFDALDDNIKDIFLDIACFFIGMDRDYVNTILNGCGFFAEIGISVLISRCLLRISENNKLMMHDLVRDMGREIIREKYPKEPEKRSRLWFHEDVCYVLQKNKGTEAIEGVILILPMLKKIQWSNKAFAGMPKLRLLQINHVHLSGNFEHLFEELRWLYWHNCPLEYLPSNFHPEKLLVLDMQFSRFKTLRIDGKHFKSLKILNLSNSKCLTKSPIFYALPMLKELLLESCTGLMELHESIGLLDKLVHLNLKDCMNLRYLPGIICKLKSIKHLNLTGCAKLEEFPEHLGHMESLTELLADGTAIKQLPFSIGLLKNLKSLSLKGCNRQFTIKSWFSLISSWVLPRKNPDSIRLLPSSISGLCSLTKLVLCDRNLSEGNFPANIWSLSSLRTLDLDKNNFHSLPYGVSHLSKLENLSLENCTSLQSISDLPPNLLVLDVCGCASLEKISDLSKLKNLFVRLSNYEFEVVHILLNRKRVGMEDPHCFKGAQIIPFGRHKLNNLRPLHQHLRDREFPRKFLHRITGSSLIEALIMPRMYHYNSSFNVGVAFYRAGDEESCSMELDDYPYVIITDKITKKIPDKMDDIMISFTCTPTLFFVIPESSGDYVWRTHIEVEEYIGYKVKGGEQFEAFIMPSLSGVDQSGINMFVHHNKGNTITFHRLSGLLEPSYGYESDYPSSS</sequence>
<protein>
    <submittedName>
        <fullName evidence="1">TMV resistance protein N</fullName>
    </submittedName>
</protein>
<organism evidence="1 2">
    <name type="scientific">Camellia lanceoleosa</name>
    <dbReference type="NCBI Taxonomy" id="1840588"/>
    <lineage>
        <taxon>Eukaryota</taxon>
        <taxon>Viridiplantae</taxon>
        <taxon>Streptophyta</taxon>
        <taxon>Embryophyta</taxon>
        <taxon>Tracheophyta</taxon>
        <taxon>Spermatophyta</taxon>
        <taxon>Magnoliopsida</taxon>
        <taxon>eudicotyledons</taxon>
        <taxon>Gunneridae</taxon>
        <taxon>Pentapetalae</taxon>
        <taxon>asterids</taxon>
        <taxon>Ericales</taxon>
        <taxon>Theaceae</taxon>
        <taxon>Camellia</taxon>
    </lineage>
</organism>
<dbReference type="EMBL" id="CM045766">
    <property type="protein sequence ID" value="KAI8002354.1"/>
    <property type="molecule type" value="Genomic_DNA"/>
</dbReference>
<proteinExistence type="predicted"/>
<comment type="caution">
    <text evidence="1">The sequence shown here is derived from an EMBL/GenBank/DDBJ whole genome shotgun (WGS) entry which is preliminary data.</text>
</comment>
<evidence type="ECO:0000313" key="2">
    <source>
        <dbReference type="Proteomes" id="UP001060215"/>
    </source>
</evidence>
<evidence type="ECO:0000313" key="1">
    <source>
        <dbReference type="EMBL" id="KAI8002354.1"/>
    </source>
</evidence>
<accession>A0ACC0GN03</accession>
<gene>
    <name evidence="1" type="ORF">LOK49_LG08G02285</name>
</gene>
<name>A0ACC0GN03_9ERIC</name>
<dbReference type="Proteomes" id="UP001060215">
    <property type="component" value="Chromosome 9"/>
</dbReference>